<keyword evidence="4" id="KW-1185">Reference proteome</keyword>
<gene>
    <name evidence="3" type="ORF">ACHAW5_000896</name>
</gene>
<evidence type="ECO:0000256" key="2">
    <source>
        <dbReference type="ARBA" id="ARBA00022842"/>
    </source>
</evidence>
<evidence type="ECO:0000313" key="3">
    <source>
        <dbReference type="EMBL" id="KAL3775947.1"/>
    </source>
</evidence>
<dbReference type="Gene3D" id="1.10.1200.270">
    <property type="entry name" value="Methyltransferase, alpha-helical capping domain"/>
    <property type="match status" value="1"/>
</dbReference>
<dbReference type="Pfam" id="PF03492">
    <property type="entry name" value="Methyltransf_7"/>
    <property type="match status" value="1"/>
</dbReference>
<dbReference type="InterPro" id="IPR029063">
    <property type="entry name" value="SAM-dependent_MTases_sf"/>
</dbReference>
<dbReference type="SUPFAM" id="SSF53335">
    <property type="entry name" value="S-adenosyl-L-methionine-dependent methyltransferases"/>
    <property type="match status" value="1"/>
</dbReference>
<dbReference type="Gene3D" id="3.40.50.150">
    <property type="entry name" value="Vaccinia Virus protein VP39"/>
    <property type="match status" value="1"/>
</dbReference>
<dbReference type="InterPro" id="IPR042086">
    <property type="entry name" value="MeTrfase_capping"/>
</dbReference>
<proteinExistence type="predicted"/>
<organism evidence="3 4">
    <name type="scientific">Stephanodiscus triporus</name>
    <dbReference type="NCBI Taxonomy" id="2934178"/>
    <lineage>
        <taxon>Eukaryota</taxon>
        <taxon>Sar</taxon>
        <taxon>Stramenopiles</taxon>
        <taxon>Ochrophyta</taxon>
        <taxon>Bacillariophyta</taxon>
        <taxon>Coscinodiscophyceae</taxon>
        <taxon>Thalassiosirophycidae</taxon>
        <taxon>Stephanodiscales</taxon>
        <taxon>Stephanodiscaceae</taxon>
        <taxon>Stephanodiscus</taxon>
    </lineage>
</organism>
<dbReference type="GO" id="GO:0046872">
    <property type="term" value="F:metal ion binding"/>
    <property type="evidence" value="ECO:0007669"/>
    <property type="project" value="UniProtKB-KW"/>
</dbReference>
<comment type="caution">
    <text evidence="3">The sequence shown here is derived from an EMBL/GenBank/DDBJ whole genome shotgun (WGS) entry which is preliminary data.</text>
</comment>
<reference evidence="3 4" key="1">
    <citation type="submission" date="2024-10" db="EMBL/GenBank/DDBJ databases">
        <title>Updated reference genomes for cyclostephanoid diatoms.</title>
        <authorList>
            <person name="Roberts W.R."/>
            <person name="Alverson A.J."/>
        </authorList>
    </citation>
    <scope>NUCLEOTIDE SEQUENCE [LARGE SCALE GENOMIC DNA]</scope>
    <source>
        <strain evidence="3 4">AJA276-08</strain>
    </source>
</reference>
<protein>
    <submittedName>
        <fullName evidence="3">Uncharacterized protein</fullName>
    </submittedName>
</protein>
<evidence type="ECO:0000256" key="1">
    <source>
        <dbReference type="ARBA" id="ARBA00022723"/>
    </source>
</evidence>
<dbReference type="EMBL" id="JALLAZ020001380">
    <property type="protein sequence ID" value="KAL3775947.1"/>
    <property type="molecule type" value="Genomic_DNA"/>
</dbReference>
<accession>A0ABD3NJD8</accession>
<sequence length="379" mass="42492">MELNSYAVHSKNQYAAHLLTRDLLSASMERLATRCRLEDRDTISHGLSVRRRRIADLGSADGSSSMETLKFAVQSIGDNLPLHITFEEHPASSKEKLEAALNASDDWFIKHDVTREVLMRSFYEPLFEPESIDFMMSYICTHWLDSTDVSEGGSIADWKTLGATDKADTSQLGWTQVNEFNTPGHVREAWRVSLAHRHLAKFLSLRSIELRAGSELLLVMVGEPHEFVTPSDGGPGPLSRAMKRCIDRGELRREVLHRTIVPYFLRSVKDVESALTLAAEVEVEGKGTPGALLQLIDCKSVPVTTRGDCDIIGGAFDLFWSIHLNSVESANPTMFELQCIKAETRLVFDEIYDCEVGVPSSFVACTLRKRTHECWDKFS</sequence>
<dbReference type="InterPro" id="IPR005299">
    <property type="entry name" value="MeTrfase_7"/>
</dbReference>
<dbReference type="Proteomes" id="UP001530315">
    <property type="component" value="Unassembled WGS sequence"/>
</dbReference>
<dbReference type="AlphaFoldDB" id="A0ABD3NJD8"/>
<name>A0ABD3NJD8_9STRA</name>
<keyword evidence="1" id="KW-0479">Metal-binding</keyword>
<keyword evidence="2" id="KW-0460">Magnesium</keyword>
<evidence type="ECO:0000313" key="4">
    <source>
        <dbReference type="Proteomes" id="UP001530315"/>
    </source>
</evidence>